<dbReference type="InterPro" id="IPR046980">
    <property type="entry name" value="KefG/KefF"/>
</dbReference>
<proteinExistence type="predicted"/>
<organism evidence="3 4">
    <name type="scientific">Ideonella lacteola</name>
    <dbReference type="NCBI Taxonomy" id="2984193"/>
    <lineage>
        <taxon>Bacteria</taxon>
        <taxon>Pseudomonadati</taxon>
        <taxon>Pseudomonadota</taxon>
        <taxon>Betaproteobacteria</taxon>
        <taxon>Burkholderiales</taxon>
        <taxon>Sphaerotilaceae</taxon>
        <taxon>Ideonella</taxon>
    </lineage>
</organism>
<gene>
    <name evidence="3" type="ORF">AACH06_05600</name>
</gene>
<evidence type="ECO:0000313" key="4">
    <source>
        <dbReference type="Proteomes" id="UP001371218"/>
    </source>
</evidence>
<feature type="domain" description="Flavodoxin-like fold" evidence="2">
    <location>
        <begin position="11"/>
        <end position="176"/>
    </location>
</feature>
<accession>A0ABU9BJZ6</accession>
<sequence length="208" mass="23148">MPTSDPAAPDIVVLVAHPRMEHSRVNRRLMAAAQALPADRVQVRDLYRLYPDYLIDVNAERRAVAAARLLVWQFPFHWYGLPPLLKLWLDEVFGFGWAYGPGGDALRGKDLWLTVSTGGGEEAYHPSGHNRHFIDAFWPPAEQTAALAGMRFLPPLVLHAAHRVDDATVNAHAALYADRLAQYPAWPELAELEADSACIVPATDRPED</sequence>
<comment type="caution">
    <text evidence="3">The sequence shown here is derived from an EMBL/GenBank/DDBJ whole genome shotgun (WGS) entry which is preliminary data.</text>
</comment>
<dbReference type="SUPFAM" id="SSF52218">
    <property type="entry name" value="Flavoproteins"/>
    <property type="match status" value="1"/>
</dbReference>
<name>A0ABU9BJZ6_9BURK</name>
<keyword evidence="1" id="KW-0560">Oxidoreductase</keyword>
<dbReference type="PANTHER" id="PTHR47307:SF2">
    <property type="entry name" value="GLUTATHIONE-REGULATED POTASSIUM-EFFLUX SYSTEM ANCILLARY PROTEIN KEFF"/>
    <property type="match status" value="1"/>
</dbReference>
<reference evidence="3 4" key="1">
    <citation type="submission" date="2024-04" db="EMBL/GenBank/DDBJ databases">
        <title>Novel species of the genus Ideonella isolated from streams.</title>
        <authorList>
            <person name="Lu H."/>
        </authorList>
    </citation>
    <scope>NUCLEOTIDE SEQUENCE [LARGE SCALE GENOMIC DNA]</scope>
    <source>
        <strain evidence="3 4">DXS29W</strain>
    </source>
</reference>
<dbReference type="RefSeq" id="WP_341424640.1">
    <property type="nucleotide sequence ID" value="NZ_JBBUTG010000002.1"/>
</dbReference>
<dbReference type="PANTHER" id="PTHR47307">
    <property type="entry name" value="GLUTATHIONE-REGULATED POTASSIUM-EFFLUX SYSTEM ANCILLARY PROTEIN KEFG"/>
    <property type="match status" value="1"/>
</dbReference>
<dbReference type="InterPro" id="IPR003680">
    <property type="entry name" value="Flavodoxin_fold"/>
</dbReference>
<keyword evidence="4" id="KW-1185">Reference proteome</keyword>
<dbReference type="Pfam" id="PF02525">
    <property type="entry name" value="Flavodoxin_2"/>
    <property type="match status" value="1"/>
</dbReference>
<dbReference type="Gene3D" id="3.40.50.360">
    <property type="match status" value="1"/>
</dbReference>
<dbReference type="Proteomes" id="UP001371218">
    <property type="component" value="Unassembled WGS sequence"/>
</dbReference>
<evidence type="ECO:0000256" key="1">
    <source>
        <dbReference type="ARBA" id="ARBA00023002"/>
    </source>
</evidence>
<dbReference type="EMBL" id="JBBUTG010000002">
    <property type="protein sequence ID" value="MEK8030292.1"/>
    <property type="molecule type" value="Genomic_DNA"/>
</dbReference>
<evidence type="ECO:0000259" key="2">
    <source>
        <dbReference type="Pfam" id="PF02525"/>
    </source>
</evidence>
<protein>
    <submittedName>
        <fullName evidence="3">NAD(P)H-dependent oxidoreductase</fullName>
    </submittedName>
</protein>
<dbReference type="InterPro" id="IPR029039">
    <property type="entry name" value="Flavoprotein-like_sf"/>
</dbReference>
<evidence type="ECO:0000313" key="3">
    <source>
        <dbReference type="EMBL" id="MEK8030292.1"/>
    </source>
</evidence>